<feature type="domain" description="Zn(2)-C6 fungal-type" evidence="9">
    <location>
        <begin position="93"/>
        <end position="122"/>
    </location>
</feature>
<evidence type="ECO:0000256" key="4">
    <source>
        <dbReference type="ARBA" id="ARBA00023015"/>
    </source>
</evidence>
<dbReference type="SMART" id="SM00066">
    <property type="entry name" value="GAL4"/>
    <property type="match status" value="1"/>
</dbReference>
<dbReference type="GO" id="GO:0008270">
    <property type="term" value="F:zinc ion binding"/>
    <property type="evidence" value="ECO:0007669"/>
    <property type="project" value="UniProtKB-KW"/>
</dbReference>
<evidence type="ECO:0000313" key="11">
    <source>
        <dbReference type="EMBL" id="OJJ08330.1"/>
    </source>
</evidence>
<dbReference type="EMBL" id="KV878139">
    <property type="protein sequence ID" value="OJJ08330.1"/>
    <property type="molecule type" value="Genomic_DNA"/>
</dbReference>
<dbReference type="Proteomes" id="UP000184073">
    <property type="component" value="Unassembled WGS sequence"/>
</dbReference>
<dbReference type="AlphaFoldDB" id="A0A1L9Q3J5"/>
<dbReference type="Gene3D" id="4.10.240.10">
    <property type="entry name" value="Zn(2)-C6 fungal-type DNA-binding domain"/>
    <property type="match status" value="1"/>
</dbReference>
<dbReference type="Pfam" id="PF04082">
    <property type="entry name" value="Fungal_trans"/>
    <property type="match status" value="1"/>
</dbReference>
<gene>
    <name evidence="11" type="ORF">ASPVEDRAFT_878854</name>
</gene>
<dbReference type="PANTHER" id="PTHR47660:SF2">
    <property type="entry name" value="TRANSCRIPTION FACTOR WITH C2H2 AND ZN(2)-CYS(6) DNA BINDING DOMAIN (EUROFUNG)"/>
    <property type="match status" value="1"/>
</dbReference>
<keyword evidence="12" id="KW-1185">Reference proteome</keyword>
<dbReference type="FunFam" id="3.30.160.60:FF:002343">
    <property type="entry name" value="Zinc finger protein 33A"/>
    <property type="match status" value="1"/>
</dbReference>
<keyword evidence="3" id="KW-0862">Zinc</keyword>
<dbReference type="GO" id="GO:0000981">
    <property type="term" value="F:DNA-binding transcription factor activity, RNA polymerase II-specific"/>
    <property type="evidence" value="ECO:0007669"/>
    <property type="project" value="InterPro"/>
</dbReference>
<dbReference type="GO" id="GO:0003677">
    <property type="term" value="F:DNA binding"/>
    <property type="evidence" value="ECO:0007669"/>
    <property type="project" value="UniProtKB-KW"/>
</dbReference>
<dbReference type="RefSeq" id="XP_040674092.1">
    <property type="nucleotide sequence ID" value="XM_040818195.1"/>
</dbReference>
<dbReference type="Pfam" id="PF00172">
    <property type="entry name" value="Zn_clus"/>
    <property type="match status" value="1"/>
</dbReference>
<dbReference type="PROSITE" id="PS00028">
    <property type="entry name" value="ZINC_FINGER_C2H2_1"/>
    <property type="match status" value="2"/>
</dbReference>
<dbReference type="SMART" id="SM00355">
    <property type="entry name" value="ZnF_C2H2"/>
    <property type="match status" value="2"/>
</dbReference>
<proteinExistence type="predicted"/>
<keyword evidence="4" id="KW-0805">Transcription regulation</keyword>
<evidence type="ECO:0000256" key="5">
    <source>
        <dbReference type="ARBA" id="ARBA00023125"/>
    </source>
</evidence>
<dbReference type="SUPFAM" id="SSF57701">
    <property type="entry name" value="Zn2/Cys6 DNA-binding domain"/>
    <property type="match status" value="1"/>
</dbReference>
<dbReference type="CDD" id="cd00067">
    <property type="entry name" value="GAL4"/>
    <property type="match status" value="1"/>
</dbReference>
<dbReference type="InterPro" id="IPR013087">
    <property type="entry name" value="Znf_C2H2_type"/>
</dbReference>
<evidence type="ECO:0000256" key="8">
    <source>
        <dbReference type="PROSITE-ProRule" id="PRU00042"/>
    </source>
</evidence>
<feature type="domain" description="C2H2-type" evidence="10">
    <location>
        <begin position="21"/>
        <end position="48"/>
    </location>
</feature>
<dbReference type="PROSITE" id="PS50157">
    <property type="entry name" value="ZINC_FINGER_C2H2_2"/>
    <property type="match status" value="2"/>
</dbReference>
<evidence type="ECO:0000256" key="7">
    <source>
        <dbReference type="ARBA" id="ARBA00023242"/>
    </source>
</evidence>
<dbReference type="Gene3D" id="3.30.160.60">
    <property type="entry name" value="Classic Zinc Finger"/>
    <property type="match status" value="2"/>
</dbReference>
<evidence type="ECO:0000256" key="3">
    <source>
        <dbReference type="ARBA" id="ARBA00022833"/>
    </source>
</evidence>
<dbReference type="InterPro" id="IPR001138">
    <property type="entry name" value="Zn2Cys6_DnaBD"/>
</dbReference>
<keyword evidence="2 8" id="KW-0863">Zinc-finger</keyword>
<protein>
    <submittedName>
        <fullName evidence="11">Uncharacterized protein</fullName>
    </submittedName>
</protein>
<dbReference type="GO" id="GO:0006351">
    <property type="term" value="P:DNA-templated transcription"/>
    <property type="evidence" value="ECO:0007669"/>
    <property type="project" value="InterPro"/>
</dbReference>
<dbReference type="PROSITE" id="PS50048">
    <property type="entry name" value="ZN2_CY6_FUNGAL_2"/>
    <property type="match status" value="1"/>
</dbReference>
<organism evidence="11 12">
    <name type="scientific">Aspergillus versicolor CBS 583.65</name>
    <dbReference type="NCBI Taxonomy" id="1036611"/>
    <lineage>
        <taxon>Eukaryota</taxon>
        <taxon>Fungi</taxon>
        <taxon>Dikarya</taxon>
        <taxon>Ascomycota</taxon>
        <taxon>Pezizomycotina</taxon>
        <taxon>Eurotiomycetes</taxon>
        <taxon>Eurotiomycetidae</taxon>
        <taxon>Eurotiales</taxon>
        <taxon>Aspergillaceae</taxon>
        <taxon>Aspergillus</taxon>
        <taxon>Aspergillus subgen. Nidulantes</taxon>
    </lineage>
</organism>
<dbReference type="PROSITE" id="PS00463">
    <property type="entry name" value="ZN2_CY6_FUNGAL_1"/>
    <property type="match status" value="1"/>
</dbReference>
<feature type="domain" description="C2H2-type" evidence="10">
    <location>
        <begin position="49"/>
        <end position="76"/>
    </location>
</feature>
<evidence type="ECO:0000259" key="9">
    <source>
        <dbReference type="PROSITE" id="PS50048"/>
    </source>
</evidence>
<evidence type="ECO:0000256" key="1">
    <source>
        <dbReference type="ARBA" id="ARBA00022723"/>
    </source>
</evidence>
<dbReference type="InterPro" id="IPR007219">
    <property type="entry name" value="XnlR_reg_dom"/>
</dbReference>
<keyword evidence="5" id="KW-0238">DNA-binding</keyword>
<dbReference type="GeneID" id="63733706"/>
<dbReference type="Pfam" id="PF00096">
    <property type="entry name" value="zf-C2H2"/>
    <property type="match status" value="2"/>
</dbReference>
<name>A0A1L9Q3J5_ASPVE</name>
<keyword evidence="6" id="KW-0804">Transcription</keyword>
<dbReference type="SUPFAM" id="SSF57667">
    <property type="entry name" value="beta-beta-alpha zinc fingers"/>
    <property type="match status" value="1"/>
</dbReference>
<evidence type="ECO:0000256" key="2">
    <source>
        <dbReference type="ARBA" id="ARBA00022771"/>
    </source>
</evidence>
<keyword evidence="1" id="KW-0479">Metal-binding</keyword>
<dbReference type="OrthoDB" id="40579at2759"/>
<evidence type="ECO:0000313" key="12">
    <source>
        <dbReference type="Proteomes" id="UP000184073"/>
    </source>
</evidence>
<dbReference type="InterPro" id="IPR036236">
    <property type="entry name" value="Znf_C2H2_sf"/>
</dbReference>
<evidence type="ECO:0000256" key="6">
    <source>
        <dbReference type="ARBA" id="ARBA00023163"/>
    </source>
</evidence>
<accession>A0A1L9Q3J5</accession>
<dbReference type="VEuPathDB" id="FungiDB:ASPVEDRAFT_878854"/>
<dbReference type="STRING" id="1036611.A0A1L9Q3J5"/>
<reference evidence="12" key="1">
    <citation type="journal article" date="2017" name="Genome Biol.">
        <title>Comparative genomics reveals high biological diversity and specific adaptations in the industrially and medically important fungal genus Aspergillus.</title>
        <authorList>
            <person name="de Vries R.P."/>
            <person name="Riley R."/>
            <person name="Wiebenga A."/>
            <person name="Aguilar-Osorio G."/>
            <person name="Amillis S."/>
            <person name="Uchima C.A."/>
            <person name="Anderluh G."/>
            <person name="Asadollahi M."/>
            <person name="Askin M."/>
            <person name="Barry K."/>
            <person name="Battaglia E."/>
            <person name="Bayram O."/>
            <person name="Benocci T."/>
            <person name="Braus-Stromeyer S.A."/>
            <person name="Caldana C."/>
            <person name="Canovas D."/>
            <person name="Cerqueira G.C."/>
            <person name="Chen F."/>
            <person name="Chen W."/>
            <person name="Choi C."/>
            <person name="Clum A."/>
            <person name="Dos Santos R.A."/>
            <person name="Damasio A.R."/>
            <person name="Diallinas G."/>
            <person name="Emri T."/>
            <person name="Fekete E."/>
            <person name="Flipphi M."/>
            <person name="Freyberg S."/>
            <person name="Gallo A."/>
            <person name="Gournas C."/>
            <person name="Habgood R."/>
            <person name="Hainaut M."/>
            <person name="Harispe M.L."/>
            <person name="Henrissat B."/>
            <person name="Hilden K.S."/>
            <person name="Hope R."/>
            <person name="Hossain A."/>
            <person name="Karabika E."/>
            <person name="Karaffa L."/>
            <person name="Karanyi Z."/>
            <person name="Krasevec N."/>
            <person name="Kuo A."/>
            <person name="Kusch H."/>
            <person name="LaButti K."/>
            <person name="Lagendijk E.L."/>
            <person name="Lapidus A."/>
            <person name="Levasseur A."/>
            <person name="Lindquist E."/>
            <person name="Lipzen A."/>
            <person name="Logrieco A.F."/>
            <person name="MacCabe A."/>
            <person name="Maekelae M.R."/>
            <person name="Malavazi I."/>
            <person name="Melin P."/>
            <person name="Meyer V."/>
            <person name="Mielnichuk N."/>
            <person name="Miskei M."/>
            <person name="Molnar A.P."/>
            <person name="Mule G."/>
            <person name="Ngan C.Y."/>
            <person name="Orejas M."/>
            <person name="Orosz E."/>
            <person name="Ouedraogo J.P."/>
            <person name="Overkamp K.M."/>
            <person name="Park H.-S."/>
            <person name="Perrone G."/>
            <person name="Piumi F."/>
            <person name="Punt P.J."/>
            <person name="Ram A.F."/>
            <person name="Ramon A."/>
            <person name="Rauscher S."/>
            <person name="Record E."/>
            <person name="Riano-Pachon D.M."/>
            <person name="Robert V."/>
            <person name="Roehrig J."/>
            <person name="Ruller R."/>
            <person name="Salamov A."/>
            <person name="Salih N.S."/>
            <person name="Samson R.A."/>
            <person name="Sandor E."/>
            <person name="Sanguinetti M."/>
            <person name="Schuetze T."/>
            <person name="Sepcic K."/>
            <person name="Shelest E."/>
            <person name="Sherlock G."/>
            <person name="Sophianopoulou V."/>
            <person name="Squina F.M."/>
            <person name="Sun H."/>
            <person name="Susca A."/>
            <person name="Todd R.B."/>
            <person name="Tsang A."/>
            <person name="Unkles S.E."/>
            <person name="van de Wiele N."/>
            <person name="van Rossen-Uffink D."/>
            <person name="Oliveira J.V."/>
            <person name="Vesth T.C."/>
            <person name="Visser J."/>
            <person name="Yu J.-H."/>
            <person name="Zhou M."/>
            <person name="Andersen M.R."/>
            <person name="Archer D.B."/>
            <person name="Baker S.E."/>
            <person name="Benoit I."/>
            <person name="Brakhage A.A."/>
            <person name="Braus G.H."/>
            <person name="Fischer R."/>
            <person name="Frisvad J.C."/>
            <person name="Goldman G.H."/>
            <person name="Houbraken J."/>
            <person name="Oakley B."/>
            <person name="Pocsi I."/>
            <person name="Scazzocchio C."/>
            <person name="Seiboth B."/>
            <person name="vanKuyk P.A."/>
            <person name="Wortman J."/>
            <person name="Dyer P.S."/>
            <person name="Grigoriev I.V."/>
        </authorList>
    </citation>
    <scope>NUCLEOTIDE SEQUENCE [LARGE SCALE GENOMIC DNA]</scope>
    <source>
        <strain evidence="12">CBS 583.65</strain>
    </source>
</reference>
<dbReference type="PANTHER" id="PTHR47660">
    <property type="entry name" value="TRANSCRIPTION FACTOR WITH C2H2 AND ZN(2)-CYS(6) DNA BINDING DOMAIN (EUROFUNG)-RELATED-RELATED"/>
    <property type="match status" value="1"/>
</dbReference>
<evidence type="ECO:0000259" key="10">
    <source>
        <dbReference type="PROSITE" id="PS50157"/>
    </source>
</evidence>
<dbReference type="InterPro" id="IPR036864">
    <property type="entry name" value="Zn2-C6_fun-type_DNA-bd_sf"/>
</dbReference>
<keyword evidence="7" id="KW-0539">Nucleus</keyword>
<sequence length="834" mass="93825">MDEVFSATGEQICDDASIPSYQCSHCQRRFARVDHLSRHVRTHTHEKPFACGVCGKAFSRNDLLKRHECRHASRRRIHQAKSPSGLARRVSQACRACAVSKVKCDDAKPCARCVKKNVLCDYDWNASVESSELDQQDSMEDVLLDSQPRAAQAPIDPAIDSSLGLSAPAGPARPRTTNIWDQHLNIDQTFDELLNLPMPDFMSPAEEAGPSASLAGLDCSGTRQKTSFEERAFAAGARAFEGSWLNWSPDSMHQPSIDQDEANLSLPHDWTKDKDSLRRDPSFTQQPLSIADRERVLSTLLLFSDRRPLIRIATTFPGTQEMESLLHGFLRHQLADTLSWFHVPTFSLSRLRDELLAALVAFGATLAHVEVIQKLGHAMADILRYSVIEQWRRDNSLSRDLQLMQALHTITFLGVYSGDRCKMEIAESTSQPLITVLRRARWLLSDHYVSILPSSEDDDAANQRKWEAWVEQESVKRLVYQVFVLDANISMLNLTTPVMHFDEMHVPMPETDELWFAASASEWRTRYLSRPRLSSQPTLCENVLRLLTDRDLVLGDDPLGSSLYVLHGMWRVIWEHRRLQDLVTLALEDCPVTESVPSSVGGGQRLAKALTKMSVRIPETQNSAGIKMSEFVFLLEFLSMTLHVPINCLQAFAGKDGPKEAQRVCCLLQEWTPTKEARQAMWHGGQLIRAARQLPAERMQDIKVAIVYQTSLAFWAYGTVHIARRKREGCATPTLSDATQLTKKPLVALDGVLTSEVRRFISLDEGTPYISDSNCQDGDYVDENRVKLLLRPSETMAGTIRVLRPHRQGSYPPLAESFTRLMSEIGRAAKAIGM</sequence>